<name>A0AAD6YCC3_9AGAR</name>
<dbReference type="Pfam" id="PF02798">
    <property type="entry name" value="GST_N"/>
    <property type="match status" value="1"/>
</dbReference>
<dbReference type="SUPFAM" id="SSF52833">
    <property type="entry name" value="Thioredoxin-like"/>
    <property type="match status" value="1"/>
</dbReference>
<dbReference type="InterPro" id="IPR010987">
    <property type="entry name" value="Glutathione-S-Trfase_C-like"/>
</dbReference>
<dbReference type="PROSITE" id="PS50404">
    <property type="entry name" value="GST_NTER"/>
    <property type="match status" value="1"/>
</dbReference>
<gene>
    <name evidence="5" type="ORF">GGX14DRAFT_521432</name>
</gene>
<dbReference type="SUPFAM" id="SSF47616">
    <property type="entry name" value="GST C-terminal domain-like"/>
    <property type="match status" value="1"/>
</dbReference>
<dbReference type="InterPro" id="IPR004045">
    <property type="entry name" value="Glutathione_S-Trfase_N"/>
</dbReference>
<evidence type="ECO:0000313" key="5">
    <source>
        <dbReference type="EMBL" id="KAJ7208835.1"/>
    </source>
</evidence>
<dbReference type="InterPro" id="IPR004046">
    <property type="entry name" value="GST_C"/>
</dbReference>
<evidence type="ECO:0000256" key="2">
    <source>
        <dbReference type="RuleBase" id="RU003494"/>
    </source>
</evidence>
<dbReference type="SFLD" id="SFLDG00358">
    <property type="entry name" value="Main_(cytGST)"/>
    <property type="match status" value="1"/>
</dbReference>
<accession>A0AAD6YCC3</accession>
<dbReference type="PANTHER" id="PTHR44051">
    <property type="entry name" value="GLUTATHIONE S-TRANSFERASE-RELATED"/>
    <property type="match status" value="1"/>
</dbReference>
<dbReference type="InterPro" id="IPR036282">
    <property type="entry name" value="Glutathione-S-Trfase_C_sf"/>
</dbReference>
<dbReference type="PANTHER" id="PTHR44051:SF8">
    <property type="entry name" value="GLUTATHIONE S-TRANSFERASE GSTA"/>
    <property type="match status" value="1"/>
</dbReference>
<evidence type="ECO:0000259" key="3">
    <source>
        <dbReference type="PROSITE" id="PS50404"/>
    </source>
</evidence>
<evidence type="ECO:0000256" key="1">
    <source>
        <dbReference type="ARBA" id="ARBA00007409"/>
    </source>
</evidence>
<keyword evidence="6" id="KW-1185">Reference proteome</keyword>
<protein>
    <submittedName>
        <fullName evidence="5">Glutathione S-transferase</fullName>
    </submittedName>
</protein>
<evidence type="ECO:0000259" key="4">
    <source>
        <dbReference type="PROSITE" id="PS50405"/>
    </source>
</evidence>
<dbReference type="EMBL" id="JARJCW010000032">
    <property type="protein sequence ID" value="KAJ7208835.1"/>
    <property type="molecule type" value="Genomic_DNA"/>
</dbReference>
<dbReference type="Gene3D" id="1.20.1050.10">
    <property type="match status" value="1"/>
</dbReference>
<reference evidence="5" key="1">
    <citation type="submission" date="2023-03" db="EMBL/GenBank/DDBJ databases">
        <title>Massive genome expansion in bonnet fungi (Mycena s.s.) driven by repeated elements and novel gene families across ecological guilds.</title>
        <authorList>
            <consortium name="Lawrence Berkeley National Laboratory"/>
            <person name="Harder C.B."/>
            <person name="Miyauchi S."/>
            <person name="Viragh M."/>
            <person name="Kuo A."/>
            <person name="Thoen E."/>
            <person name="Andreopoulos B."/>
            <person name="Lu D."/>
            <person name="Skrede I."/>
            <person name="Drula E."/>
            <person name="Henrissat B."/>
            <person name="Morin E."/>
            <person name="Kohler A."/>
            <person name="Barry K."/>
            <person name="LaButti K."/>
            <person name="Morin E."/>
            <person name="Salamov A."/>
            <person name="Lipzen A."/>
            <person name="Mereny Z."/>
            <person name="Hegedus B."/>
            <person name="Baldrian P."/>
            <person name="Stursova M."/>
            <person name="Weitz H."/>
            <person name="Taylor A."/>
            <person name="Grigoriev I.V."/>
            <person name="Nagy L.G."/>
            <person name="Martin F."/>
            <person name="Kauserud H."/>
        </authorList>
    </citation>
    <scope>NUCLEOTIDE SEQUENCE</scope>
    <source>
        <strain evidence="5">9144</strain>
    </source>
</reference>
<dbReference type="InterPro" id="IPR040079">
    <property type="entry name" value="Glutathione_S-Trfase"/>
</dbReference>
<dbReference type="InterPro" id="IPR036249">
    <property type="entry name" value="Thioredoxin-like_sf"/>
</dbReference>
<dbReference type="SFLD" id="SFLDG01151">
    <property type="entry name" value="Main.2:_Nu-like"/>
    <property type="match status" value="1"/>
</dbReference>
<dbReference type="Pfam" id="PF00043">
    <property type="entry name" value="GST_C"/>
    <property type="match status" value="1"/>
</dbReference>
<comment type="similarity">
    <text evidence="1 2">Belongs to the GST superfamily.</text>
</comment>
<proteinExistence type="inferred from homology"/>
<dbReference type="SFLD" id="SFLDS00019">
    <property type="entry name" value="Glutathione_Transferase_(cytos"/>
    <property type="match status" value="1"/>
</dbReference>
<dbReference type="Proteomes" id="UP001219525">
    <property type="component" value="Unassembled WGS sequence"/>
</dbReference>
<sequence>MASESNKPIVLYTVGTPNGVVVSIFLEELKAAYGGPDYECVSISTPKSLLLTCAYSHSAVKLSISDADIGKVHNQVKSPWFLEINPNGRIPAITHEGTRVFETSAILVYLAQVFDKERKFSKDPSELKGWAEEQSWIYFSHGGVGPMQGQANHFNLYAAEKIPYAINRYLNETKRLYSVLEAALEKSEYLAGSTYGIADIKAFGWVRIAPRTGVDLAPFPKLSAWLDKIAARPAVKEGLAVPRS</sequence>
<feature type="domain" description="GST C-terminal" evidence="4">
    <location>
        <begin position="126"/>
        <end position="244"/>
    </location>
</feature>
<evidence type="ECO:0000313" key="6">
    <source>
        <dbReference type="Proteomes" id="UP001219525"/>
    </source>
</evidence>
<organism evidence="5 6">
    <name type="scientific">Mycena pura</name>
    <dbReference type="NCBI Taxonomy" id="153505"/>
    <lineage>
        <taxon>Eukaryota</taxon>
        <taxon>Fungi</taxon>
        <taxon>Dikarya</taxon>
        <taxon>Basidiomycota</taxon>
        <taxon>Agaricomycotina</taxon>
        <taxon>Agaricomycetes</taxon>
        <taxon>Agaricomycetidae</taxon>
        <taxon>Agaricales</taxon>
        <taxon>Marasmiineae</taxon>
        <taxon>Mycenaceae</taxon>
        <taxon>Mycena</taxon>
    </lineage>
</organism>
<comment type="caution">
    <text evidence="5">The sequence shown here is derived from an EMBL/GenBank/DDBJ whole genome shotgun (WGS) entry which is preliminary data.</text>
</comment>
<feature type="domain" description="GST N-terminal" evidence="3">
    <location>
        <begin position="6"/>
        <end position="118"/>
    </location>
</feature>
<dbReference type="PROSITE" id="PS50405">
    <property type="entry name" value="GST_CTER"/>
    <property type="match status" value="1"/>
</dbReference>
<dbReference type="CDD" id="cd03048">
    <property type="entry name" value="GST_N_Ure2p_like"/>
    <property type="match status" value="1"/>
</dbReference>
<dbReference type="AlphaFoldDB" id="A0AAD6YCC3"/>
<dbReference type="Gene3D" id="3.40.30.10">
    <property type="entry name" value="Glutaredoxin"/>
    <property type="match status" value="1"/>
</dbReference>